<evidence type="ECO:0000256" key="8">
    <source>
        <dbReference type="ARBA" id="ARBA00023157"/>
    </source>
</evidence>
<organism evidence="14 15">
    <name type="scientific">Cylicostephanus goldi</name>
    <name type="common">Nematode worm</name>
    <dbReference type="NCBI Taxonomy" id="71465"/>
    <lineage>
        <taxon>Eukaryota</taxon>
        <taxon>Metazoa</taxon>
        <taxon>Ecdysozoa</taxon>
        <taxon>Nematoda</taxon>
        <taxon>Chromadorea</taxon>
        <taxon>Rhabditida</taxon>
        <taxon>Rhabditina</taxon>
        <taxon>Rhabditomorpha</taxon>
        <taxon>Strongyloidea</taxon>
        <taxon>Strongylidae</taxon>
        <taxon>Cylicostephanus</taxon>
    </lineage>
</organism>
<evidence type="ECO:0000256" key="3">
    <source>
        <dbReference type="ARBA" id="ARBA00022729"/>
    </source>
</evidence>
<dbReference type="InterPro" id="IPR003598">
    <property type="entry name" value="Ig_sub2"/>
</dbReference>
<evidence type="ECO:0000313" key="14">
    <source>
        <dbReference type="EMBL" id="VDN19728.1"/>
    </source>
</evidence>
<evidence type="ECO:0000313" key="15">
    <source>
        <dbReference type="Proteomes" id="UP000271889"/>
    </source>
</evidence>
<keyword evidence="2" id="KW-0812">Transmembrane</keyword>
<evidence type="ECO:0000256" key="10">
    <source>
        <dbReference type="ARBA" id="ARBA00023319"/>
    </source>
</evidence>
<dbReference type="InterPro" id="IPR003599">
    <property type="entry name" value="Ig_sub"/>
</dbReference>
<dbReference type="GO" id="GO:0098609">
    <property type="term" value="P:cell-cell adhesion"/>
    <property type="evidence" value="ECO:0007669"/>
    <property type="project" value="TreeGrafter"/>
</dbReference>
<comment type="similarity">
    <text evidence="11">Belongs to the sidekick family.</text>
</comment>
<keyword evidence="7" id="KW-0472">Membrane</keyword>
<dbReference type="OrthoDB" id="8923679at2759"/>
<dbReference type="EMBL" id="UYRV01104585">
    <property type="protein sequence ID" value="VDN19728.1"/>
    <property type="molecule type" value="Genomic_DNA"/>
</dbReference>
<evidence type="ECO:0000256" key="5">
    <source>
        <dbReference type="ARBA" id="ARBA00022889"/>
    </source>
</evidence>
<dbReference type="Pfam" id="PF07679">
    <property type="entry name" value="I-set"/>
    <property type="match status" value="1"/>
</dbReference>
<evidence type="ECO:0000256" key="4">
    <source>
        <dbReference type="ARBA" id="ARBA00022737"/>
    </source>
</evidence>
<dbReference type="SMART" id="SM00408">
    <property type="entry name" value="IGc2"/>
    <property type="match status" value="2"/>
</dbReference>
<evidence type="ECO:0000256" key="6">
    <source>
        <dbReference type="ARBA" id="ARBA00022989"/>
    </source>
</evidence>
<feature type="domain" description="Ig-like" evidence="12">
    <location>
        <begin position="13"/>
        <end position="100"/>
    </location>
</feature>
<dbReference type="SUPFAM" id="SSF49265">
    <property type="entry name" value="Fibronectin type III"/>
    <property type="match status" value="2"/>
</dbReference>
<dbReference type="GO" id="GO:0016020">
    <property type="term" value="C:membrane"/>
    <property type="evidence" value="ECO:0007669"/>
    <property type="project" value="UniProtKB-SubCell"/>
</dbReference>
<keyword evidence="4" id="KW-0677">Repeat</keyword>
<feature type="domain" description="Fibronectin type-III" evidence="13">
    <location>
        <begin position="477"/>
        <end position="570"/>
    </location>
</feature>
<dbReference type="Proteomes" id="UP000271889">
    <property type="component" value="Unassembled WGS sequence"/>
</dbReference>
<dbReference type="PANTHER" id="PTHR44170:SF56">
    <property type="entry name" value="FIBRONECTIN TYPE-III DOMAIN-CONTAINING PROTEIN"/>
    <property type="match status" value="1"/>
</dbReference>
<evidence type="ECO:0000259" key="13">
    <source>
        <dbReference type="PROSITE" id="PS50853"/>
    </source>
</evidence>
<keyword evidence="9" id="KW-0325">Glycoprotein</keyword>
<dbReference type="InterPro" id="IPR036179">
    <property type="entry name" value="Ig-like_dom_sf"/>
</dbReference>
<dbReference type="FunFam" id="2.60.40.10:FF:000158">
    <property type="entry name" value="Sidekick cell adhesion molecule 2"/>
    <property type="match status" value="1"/>
</dbReference>
<dbReference type="PROSITE" id="PS50853">
    <property type="entry name" value="FN3"/>
    <property type="match status" value="3"/>
</dbReference>
<feature type="non-terminal residue" evidence="14">
    <location>
        <position position="570"/>
    </location>
</feature>
<dbReference type="Pfam" id="PF00041">
    <property type="entry name" value="fn3"/>
    <property type="match status" value="3"/>
</dbReference>
<dbReference type="InterPro" id="IPR007110">
    <property type="entry name" value="Ig-like_dom"/>
</dbReference>
<protein>
    <recommendedName>
        <fullName evidence="16">Fibronectin type III domain protein</fullName>
    </recommendedName>
</protein>
<dbReference type="InterPro" id="IPR013783">
    <property type="entry name" value="Ig-like_fold"/>
</dbReference>
<feature type="domain" description="Ig-like" evidence="12">
    <location>
        <begin position="104"/>
        <end position="191"/>
    </location>
</feature>
<name>A0A3P7MBB6_CYLGO</name>
<proteinExistence type="inferred from homology"/>
<dbReference type="SMART" id="SM00409">
    <property type="entry name" value="IG"/>
    <property type="match status" value="2"/>
</dbReference>
<dbReference type="Gene3D" id="2.60.40.10">
    <property type="entry name" value="Immunoglobulins"/>
    <property type="match status" value="6"/>
</dbReference>
<evidence type="ECO:0000256" key="9">
    <source>
        <dbReference type="ARBA" id="ARBA00023180"/>
    </source>
</evidence>
<dbReference type="FunFam" id="2.60.40.10:FF:000032">
    <property type="entry name" value="palladin isoform X1"/>
    <property type="match status" value="1"/>
</dbReference>
<dbReference type="FunFam" id="2.60.40.10:FF:000028">
    <property type="entry name" value="Neuronal cell adhesion molecule"/>
    <property type="match status" value="1"/>
</dbReference>
<dbReference type="Pfam" id="PF13927">
    <property type="entry name" value="Ig_3"/>
    <property type="match status" value="1"/>
</dbReference>
<dbReference type="InterPro" id="IPR036116">
    <property type="entry name" value="FN3_sf"/>
</dbReference>
<dbReference type="PANTHER" id="PTHR44170">
    <property type="entry name" value="PROTEIN SIDEKICK"/>
    <property type="match status" value="1"/>
</dbReference>
<feature type="domain" description="Fibronectin type-III" evidence="13">
    <location>
        <begin position="374"/>
        <end position="473"/>
    </location>
</feature>
<feature type="non-terminal residue" evidence="14">
    <location>
        <position position="1"/>
    </location>
</feature>
<keyword evidence="10" id="KW-0393">Immunoglobulin domain</keyword>
<keyword evidence="5" id="KW-0130">Cell adhesion</keyword>
<sequence length="570" mass="62322">VTSEERDEADFAPPVITVPPKDVSFAVGASTLKLPCVVTGVPMATVTWRFNDMDITSDSTKYDVTSGGLIINDLKKSDSGSYSCIAKNSYGMTSATAKVMATGSNLIEYGPTNQSVVIGTNIVIPCEVSPDYEASANVVWYMNDEQIPSTGNPSLRLTNKKGGLLIQQVGPDNIGEYRCTVSVDGREESASAFLRIIERPQMPTFVRAELINTTVPAKIRVSWVEGFDGNSPIIKHAVEMRTVGPTQLWSDWEVVVDNVPSNVTMPQQPPAAAPRNVAASARSANSIIVQWQQPQEEQWSGDILGYIVRYRLAGYTLPWIEKNVTTKDARNTAIDQLITWREYEIQVAAYNHRGLGVFSKSIDVTTAEGVPTQSPRNVIANVLNSTAVQIRFTAPDQQRIPGVNLGYKVEFWKGVPQKGVLYRQVMVDPTSKDLVVVVEGLEKYGHYNVTVLCYTSPGDGPRSTPVSVVTDEDIPGPVSGLSIAEVMFNGAVVAWDLPEHPNGIITRFVVRYWNDAFPNDVTVQEFDGTQRNLTIEGLSPSTHYTVDIMASTIKGDGPREETKFESGVPP</sequence>
<dbReference type="InterPro" id="IPR013098">
    <property type="entry name" value="Ig_I-set"/>
</dbReference>
<dbReference type="SUPFAM" id="SSF48726">
    <property type="entry name" value="Immunoglobulin"/>
    <property type="match status" value="2"/>
</dbReference>
<evidence type="ECO:0000259" key="12">
    <source>
        <dbReference type="PROSITE" id="PS50835"/>
    </source>
</evidence>
<evidence type="ECO:0000256" key="2">
    <source>
        <dbReference type="ARBA" id="ARBA00022692"/>
    </source>
</evidence>
<feature type="domain" description="Fibronectin type-III" evidence="13">
    <location>
        <begin position="273"/>
        <end position="369"/>
    </location>
</feature>
<evidence type="ECO:0000256" key="7">
    <source>
        <dbReference type="ARBA" id="ARBA00023136"/>
    </source>
</evidence>
<gene>
    <name evidence="14" type="ORF">CGOC_LOCUS8646</name>
</gene>
<dbReference type="SMART" id="SM00060">
    <property type="entry name" value="FN3"/>
    <property type="match status" value="3"/>
</dbReference>
<keyword evidence="15" id="KW-1185">Reference proteome</keyword>
<evidence type="ECO:0000256" key="1">
    <source>
        <dbReference type="ARBA" id="ARBA00004479"/>
    </source>
</evidence>
<comment type="subcellular location">
    <subcellularLocation>
        <location evidence="1">Membrane</location>
        <topology evidence="1">Single-pass type I membrane protein</topology>
    </subcellularLocation>
</comment>
<dbReference type="CDD" id="cd00063">
    <property type="entry name" value="FN3"/>
    <property type="match status" value="3"/>
</dbReference>
<dbReference type="AlphaFoldDB" id="A0A3P7MBB6"/>
<dbReference type="CDD" id="cd00096">
    <property type="entry name" value="Ig"/>
    <property type="match status" value="1"/>
</dbReference>
<dbReference type="InterPro" id="IPR003961">
    <property type="entry name" value="FN3_dom"/>
</dbReference>
<keyword evidence="8" id="KW-1015">Disulfide bond</keyword>
<keyword evidence="3" id="KW-0732">Signal</keyword>
<accession>A0A3P7MBB6</accession>
<evidence type="ECO:0008006" key="16">
    <source>
        <dbReference type="Google" id="ProtNLM"/>
    </source>
</evidence>
<evidence type="ECO:0000256" key="11">
    <source>
        <dbReference type="ARBA" id="ARBA00061621"/>
    </source>
</evidence>
<keyword evidence="6" id="KW-1133">Transmembrane helix</keyword>
<reference evidence="14 15" key="1">
    <citation type="submission" date="2018-11" db="EMBL/GenBank/DDBJ databases">
        <authorList>
            <consortium name="Pathogen Informatics"/>
        </authorList>
    </citation>
    <scope>NUCLEOTIDE SEQUENCE [LARGE SCALE GENOMIC DNA]</scope>
</reference>
<dbReference type="PROSITE" id="PS50835">
    <property type="entry name" value="IG_LIKE"/>
    <property type="match status" value="2"/>
</dbReference>